<feature type="binding site" evidence="7">
    <location>
        <position position="141"/>
    </location>
    <ligand>
        <name>Zn(2+)</name>
        <dbReference type="ChEBI" id="CHEBI:29105"/>
    </ligand>
</feature>
<dbReference type="InterPro" id="IPR036388">
    <property type="entry name" value="WH-like_DNA-bd_sf"/>
</dbReference>
<feature type="binding site" evidence="7">
    <location>
        <position position="144"/>
    </location>
    <ligand>
        <name>Zn(2+)</name>
        <dbReference type="ChEBI" id="CHEBI:29105"/>
    </ligand>
</feature>
<keyword evidence="3 7" id="KW-0862">Zinc</keyword>
<evidence type="ECO:0000256" key="4">
    <source>
        <dbReference type="ARBA" id="ARBA00023015"/>
    </source>
</evidence>
<evidence type="ECO:0000256" key="2">
    <source>
        <dbReference type="ARBA" id="ARBA00022491"/>
    </source>
</evidence>
<dbReference type="GO" id="GO:0008270">
    <property type="term" value="F:zinc ion binding"/>
    <property type="evidence" value="ECO:0007669"/>
    <property type="project" value="TreeGrafter"/>
</dbReference>
<proteinExistence type="inferred from homology"/>
<dbReference type="GO" id="GO:1900376">
    <property type="term" value="P:regulation of secondary metabolite biosynthetic process"/>
    <property type="evidence" value="ECO:0007669"/>
    <property type="project" value="TreeGrafter"/>
</dbReference>
<dbReference type="SUPFAM" id="SSF46785">
    <property type="entry name" value="Winged helix' DNA-binding domain"/>
    <property type="match status" value="1"/>
</dbReference>
<keyword evidence="5" id="KW-0238">DNA-binding</keyword>
<feature type="binding site" evidence="7">
    <location>
        <position position="104"/>
    </location>
    <ligand>
        <name>Zn(2+)</name>
        <dbReference type="ChEBI" id="CHEBI:29105"/>
    </ligand>
</feature>
<dbReference type="KEGG" id="pbf:CFX0092_B0120"/>
<dbReference type="RefSeq" id="WP_095045038.1">
    <property type="nucleotide sequence ID" value="NZ_LN890656.1"/>
</dbReference>
<dbReference type="EMBL" id="LN890656">
    <property type="protein sequence ID" value="CUS05654.1"/>
    <property type="molecule type" value="Genomic_DNA"/>
</dbReference>
<comment type="similarity">
    <text evidence="1">Belongs to the Fur family.</text>
</comment>
<dbReference type="InterPro" id="IPR043135">
    <property type="entry name" value="Fur_C"/>
</dbReference>
<evidence type="ECO:0000256" key="7">
    <source>
        <dbReference type="PIRSR" id="PIRSR602481-1"/>
    </source>
</evidence>
<keyword evidence="9" id="KW-1185">Reference proteome</keyword>
<keyword evidence="6" id="KW-0804">Transcription</keyword>
<dbReference type="Gene3D" id="3.30.1490.190">
    <property type="match status" value="1"/>
</dbReference>
<keyword evidence="4" id="KW-0805">Transcription regulation</keyword>
<name>A0A160T6L0_9CHLR</name>
<keyword evidence="2" id="KW-0678">Repressor</keyword>
<accession>A0A160T6L0</accession>
<organism evidence="8 9">
    <name type="scientific">Candidatus Promineifilum breve</name>
    <dbReference type="NCBI Taxonomy" id="1806508"/>
    <lineage>
        <taxon>Bacteria</taxon>
        <taxon>Bacillati</taxon>
        <taxon>Chloroflexota</taxon>
        <taxon>Ardenticatenia</taxon>
        <taxon>Candidatus Promineifilales</taxon>
        <taxon>Candidatus Promineifilaceae</taxon>
        <taxon>Candidatus Promineifilum</taxon>
    </lineage>
</organism>
<dbReference type="CDD" id="cd07153">
    <property type="entry name" value="Fur_like"/>
    <property type="match status" value="1"/>
</dbReference>
<dbReference type="GO" id="GO:0000976">
    <property type="term" value="F:transcription cis-regulatory region binding"/>
    <property type="evidence" value="ECO:0007669"/>
    <property type="project" value="TreeGrafter"/>
</dbReference>
<keyword evidence="7" id="KW-0479">Metal-binding</keyword>
<dbReference type="InterPro" id="IPR002481">
    <property type="entry name" value="FUR"/>
</dbReference>
<gene>
    <name evidence="8" type="ORF">CFX0092_B0120</name>
</gene>
<evidence type="ECO:0000313" key="9">
    <source>
        <dbReference type="Proteomes" id="UP000215027"/>
    </source>
</evidence>
<evidence type="ECO:0000256" key="3">
    <source>
        <dbReference type="ARBA" id="ARBA00022833"/>
    </source>
</evidence>
<dbReference type="Pfam" id="PF01475">
    <property type="entry name" value="FUR"/>
    <property type="match status" value="1"/>
</dbReference>
<sequence>MTHTTHDLAAVVHRSGHKLTPQRQIILDTLCEMGGHVTVAALYERVHGRYPAIDRSTVYRALDFFGELGLVSAATIGGAAVYEIAGATAAGDDAAHHHLVCLGCGHIDHAPGEAFVAFAAHLQAAHGFAADVSRLTIEGLCRECNGE</sequence>
<dbReference type="GO" id="GO:0003700">
    <property type="term" value="F:DNA-binding transcription factor activity"/>
    <property type="evidence" value="ECO:0007669"/>
    <property type="project" value="InterPro"/>
</dbReference>
<evidence type="ECO:0000256" key="6">
    <source>
        <dbReference type="ARBA" id="ARBA00023163"/>
    </source>
</evidence>
<comment type="cofactor">
    <cofactor evidence="7">
        <name>Zn(2+)</name>
        <dbReference type="ChEBI" id="CHEBI:29105"/>
    </cofactor>
    <text evidence="7">Binds 1 zinc ion per subunit.</text>
</comment>
<dbReference type="InterPro" id="IPR036390">
    <property type="entry name" value="WH_DNA-bd_sf"/>
</dbReference>
<dbReference type="OrthoDB" id="8659436at2"/>
<evidence type="ECO:0000256" key="1">
    <source>
        <dbReference type="ARBA" id="ARBA00007957"/>
    </source>
</evidence>
<dbReference type="Proteomes" id="UP000215027">
    <property type="component" value="Chromosome II"/>
</dbReference>
<feature type="binding site" evidence="7">
    <location>
        <position position="101"/>
    </location>
    <ligand>
        <name>Zn(2+)</name>
        <dbReference type="ChEBI" id="CHEBI:29105"/>
    </ligand>
</feature>
<dbReference type="Gene3D" id="1.10.10.10">
    <property type="entry name" value="Winged helix-like DNA-binding domain superfamily/Winged helix DNA-binding domain"/>
    <property type="match status" value="1"/>
</dbReference>
<dbReference type="AlphaFoldDB" id="A0A160T6L0"/>
<dbReference type="PANTHER" id="PTHR33202">
    <property type="entry name" value="ZINC UPTAKE REGULATION PROTEIN"/>
    <property type="match status" value="1"/>
</dbReference>
<reference evidence="8" key="1">
    <citation type="submission" date="2016-01" db="EMBL/GenBank/DDBJ databases">
        <authorList>
            <person name="Mcilroy J.S."/>
            <person name="Karst M S."/>
            <person name="Albertsen M."/>
        </authorList>
    </citation>
    <scope>NUCLEOTIDE SEQUENCE</scope>
    <source>
        <strain evidence="8">Cfx-K</strain>
    </source>
</reference>
<protein>
    <submittedName>
        <fullName evidence="8">Ferric uptake regulation protein</fullName>
    </submittedName>
</protein>
<evidence type="ECO:0000313" key="8">
    <source>
        <dbReference type="EMBL" id="CUS05654.1"/>
    </source>
</evidence>
<evidence type="ECO:0000256" key="5">
    <source>
        <dbReference type="ARBA" id="ARBA00023125"/>
    </source>
</evidence>
<dbReference type="GO" id="GO:0045892">
    <property type="term" value="P:negative regulation of DNA-templated transcription"/>
    <property type="evidence" value="ECO:0007669"/>
    <property type="project" value="TreeGrafter"/>
</dbReference>
<dbReference type="PANTHER" id="PTHR33202:SF7">
    <property type="entry name" value="FERRIC UPTAKE REGULATION PROTEIN"/>
    <property type="match status" value="1"/>
</dbReference>